<evidence type="ECO:0000313" key="1">
    <source>
        <dbReference type="EMBL" id="KAK9753272.1"/>
    </source>
</evidence>
<keyword evidence="2" id="KW-1185">Reference proteome</keyword>
<reference evidence="1 2" key="1">
    <citation type="submission" date="2023-04" db="EMBL/GenBank/DDBJ databases">
        <title>Genome of Basidiobolus ranarum AG-B5.</title>
        <authorList>
            <person name="Stajich J.E."/>
            <person name="Carter-House D."/>
            <person name="Gryganskyi A."/>
        </authorList>
    </citation>
    <scope>NUCLEOTIDE SEQUENCE [LARGE SCALE GENOMIC DNA]</scope>
    <source>
        <strain evidence="1 2">AG-B5</strain>
    </source>
</reference>
<organism evidence="1 2">
    <name type="scientific">Basidiobolus ranarum</name>
    <dbReference type="NCBI Taxonomy" id="34480"/>
    <lineage>
        <taxon>Eukaryota</taxon>
        <taxon>Fungi</taxon>
        <taxon>Fungi incertae sedis</taxon>
        <taxon>Zoopagomycota</taxon>
        <taxon>Entomophthoromycotina</taxon>
        <taxon>Basidiobolomycetes</taxon>
        <taxon>Basidiobolales</taxon>
        <taxon>Basidiobolaceae</taxon>
        <taxon>Basidiobolus</taxon>
    </lineage>
</organism>
<dbReference type="EMBL" id="JASJQH010004765">
    <property type="protein sequence ID" value="KAK9753272.1"/>
    <property type="molecule type" value="Genomic_DNA"/>
</dbReference>
<gene>
    <name evidence="1" type="primary">RAD52_2</name>
    <name evidence="1" type="ORF">K7432_017967</name>
</gene>
<accession>A0ABR2WCR1</accession>
<proteinExistence type="predicted"/>
<dbReference type="Proteomes" id="UP001479436">
    <property type="component" value="Unassembled WGS sequence"/>
</dbReference>
<evidence type="ECO:0000313" key="2">
    <source>
        <dbReference type="Proteomes" id="UP001479436"/>
    </source>
</evidence>
<sequence length="95" mass="10807">MNRRYTTNGGNTHEQYNVASYNSQMQTGFGRIPFTSEEFKSTRRILSMQLGPEYVSTRAAFGGSKFAKTILPPWELVLLILEVFSQPPELNAFIQ</sequence>
<protein>
    <submittedName>
        <fullName evidence="1">DNA repair protein rad52</fullName>
    </submittedName>
</protein>
<name>A0ABR2WCR1_9FUNG</name>
<comment type="caution">
    <text evidence="1">The sequence shown here is derived from an EMBL/GenBank/DDBJ whole genome shotgun (WGS) entry which is preliminary data.</text>
</comment>